<organism evidence="4 5">
    <name type="scientific">Dendronalium phyllosphericum CENA369</name>
    <dbReference type="NCBI Taxonomy" id="1725256"/>
    <lineage>
        <taxon>Bacteria</taxon>
        <taxon>Bacillati</taxon>
        <taxon>Cyanobacteriota</taxon>
        <taxon>Cyanophyceae</taxon>
        <taxon>Nostocales</taxon>
        <taxon>Nostocaceae</taxon>
        <taxon>Dendronalium</taxon>
        <taxon>Dendronalium phyllosphericum</taxon>
    </lineage>
</organism>
<dbReference type="EMBL" id="JAECZA010000009">
    <property type="protein sequence ID" value="MBH8572216.1"/>
    <property type="molecule type" value="Genomic_DNA"/>
</dbReference>
<accession>A0A8J7LCQ7</accession>
<comment type="caution">
    <text evidence="4">The sequence shown here is derived from an EMBL/GenBank/DDBJ whole genome shotgun (WGS) entry which is preliminary data.</text>
</comment>
<feature type="coiled-coil region" evidence="1">
    <location>
        <begin position="28"/>
        <end position="62"/>
    </location>
</feature>
<keyword evidence="1" id="KW-0175">Coiled coil</keyword>
<proteinExistence type="predicted"/>
<dbReference type="AlphaFoldDB" id="A0A8J7LCQ7"/>
<evidence type="ECO:0000313" key="4">
    <source>
        <dbReference type="EMBL" id="MBH8572216.1"/>
    </source>
</evidence>
<keyword evidence="5" id="KW-1185">Reference proteome</keyword>
<feature type="compositionally biased region" description="Polar residues" evidence="2">
    <location>
        <begin position="82"/>
        <end position="102"/>
    </location>
</feature>
<dbReference type="Proteomes" id="UP000662314">
    <property type="component" value="Unassembled WGS sequence"/>
</dbReference>
<dbReference type="RefSeq" id="WP_214431044.1">
    <property type="nucleotide sequence ID" value="NZ_CAWPUQ010000328.1"/>
</dbReference>
<name>A0A8J7LCQ7_9NOST</name>
<reference evidence="4 5" key="1">
    <citation type="journal article" date="2021" name="Int. J. Syst. Evol. Microbiol.">
        <title>Amazonocrinis nigriterrae gen. nov., sp. nov., Atlanticothrix silvestris gen. nov., sp. nov. and Dendronalium phyllosphericum gen. nov., sp. nov., nostocacean cyanobacteria from Brazilian environments.</title>
        <authorList>
            <person name="Alvarenga D.O."/>
            <person name="Andreote A.P.D."/>
            <person name="Branco L.H.Z."/>
            <person name="Delbaje E."/>
            <person name="Cruz R.B."/>
            <person name="Varani A.M."/>
            <person name="Fiore M.F."/>
        </authorList>
    </citation>
    <scope>NUCLEOTIDE SEQUENCE [LARGE SCALE GENOMIC DNA]</scope>
    <source>
        <strain evidence="4 5">CENA369</strain>
    </source>
</reference>
<keyword evidence="3" id="KW-1133">Transmembrane helix</keyword>
<feature type="region of interest" description="Disordered" evidence="2">
    <location>
        <begin position="1"/>
        <end position="21"/>
    </location>
</feature>
<protein>
    <submittedName>
        <fullName evidence="4">Uncharacterized protein</fullName>
    </submittedName>
</protein>
<keyword evidence="3" id="KW-0812">Transmembrane</keyword>
<evidence type="ECO:0000313" key="5">
    <source>
        <dbReference type="Proteomes" id="UP000662314"/>
    </source>
</evidence>
<feature type="region of interest" description="Disordered" evidence="2">
    <location>
        <begin position="82"/>
        <end position="136"/>
    </location>
</feature>
<keyword evidence="3" id="KW-0472">Membrane</keyword>
<evidence type="ECO:0000256" key="2">
    <source>
        <dbReference type="SAM" id="MobiDB-lite"/>
    </source>
</evidence>
<feature type="compositionally biased region" description="Low complexity" evidence="2">
    <location>
        <begin position="110"/>
        <end position="125"/>
    </location>
</feature>
<evidence type="ECO:0000256" key="1">
    <source>
        <dbReference type="SAM" id="Coils"/>
    </source>
</evidence>
<feature type="compositionally biased region" description="Polar residues" evidence="2">
    <location>
        <begin position="126"/>
        <end position="136"/>
    </location>
</feature>
<feature type="transmembrane region" description="Helical" evidence="3">
    <location>
        <begin position="176"/>
        <end position="198"/>
    </location>
</feature>
<gene>
    <name evidence="4" type="ORF">I8752_04035</name>
</gene>
<sequence>MRTTTGSVHSNPPKPSQNYSSSVPMYVYRELATELQATQAKLDALTAKNQQLVQENQLLHQEITKVVQSFLHLQKIVDSPDISSSHQVQHSSGEVKNSTNHPDNQKRPRQQVSRSRQPVVPVPSSTKEVPNSKNRHSNFSVPIVEITSPMPEAVLIEEQQVSYYPSTQTEVKEFSGWWLAITILLIMLTAFAAGYLIVRPLFEHQSR</sequence>
<evidence type="ECO:0000256" key="3">
    <source>
        <dbReference type="SAM" id="Phobius"/>
    </source>
</evidence>